<name>A0AAD7YY40_MYTSE</name>
<dbReference type="SUPFAM" id="SSF158702">
    <property type="entry name" value="Sec63 N-terminal domain-like"/>
    <property type="match status" value="1"/>
</dbReference>
<dbReference type="GO" id="GO:0016787">
    <property type="term" value="F:hydrolase activity"/>
    <property type="evidence" value="ECO:0007669"/>
    <property type="project" value="UniProtKB-KW"/>
</dbReference>
<evidence type="ECO:0000313" key="2">
    <source>
        <dbReference type="EMBL" id="KAJ8731506.1"/>
    </source>
</evidence>
<accession>A0AAD7YY40</accession>
<reference evidence="2" key="1">
    <citation type="submission" date="2023-03" db="EMBL/GenBank/DDBJ databases">
        <title>Chromosome-level genomes of two armyworms, Mythimna separata and Mythimna loreyi, provide insights into the biosynthesis and reception of sex pheromones.</title>
        <authorList>
            <person name="Zhao H."/>
        </authorList>
    </citation>
    <scope>NUCLEOTIDE SEQUENCE</scope>
    <source>
        <strain evidence="2">BeijingLab</strain>
        <tissue evidence="2">Pupa</tissue>
    </source>
</reference>
<dbReference type="AlphaFoldDB" id="A0AAD7YY40"/>
<protein>
    <recommendedName>
        <fullName evidence="1">SEC63 domain-containing protein</fullName>
    </recommendedName>
</protein>
<dbReference type="GO" id="GO:0043138">
    <property type="term" value="F:3'-5' DNA helicase activity"/>
    <property type="evidence" value="ECO:0007669"/>
    <property type="project" value="UniProtKB-EC"/>
</dbReference>
<dbReference type="EMBL" id="JARGEI010000005">
    <property type="protein sequence ID" value="KAJ8731506.1"/>
    <property type="molecule type" value="Genomic_DNA"/>
</dbReference>
<gene>
    <name evidence="2" type="ORF">PYW07_004670</name>
</gene>
<dbReference type="GO" id="GO:0051321">
    <property type="term" value="P:meiotic cell cycle"/>
    <property type="evidence" value="ECO:0007669"/>
    <property type="project" value="UniProtKB-KW"/>
</dbReference>
<comment type="caution">
    <text evidence="2">The sequence shown here is derived from an EMBL/GenBank/DDBJ whole genome shotgun (WGS) entry which is preliminary data.</text>
</comment>
<organism evidence="2 3">
    <name type="scientific">Mythimna separata</name>
    <name type="common">Oriental armyworm</name>
    <name type="synonym">Pseudaletia separata</name>
    <dbReference type="NCBI Taxonomy" id="271217"/>
    <lineage>
        <taxon>Eukaryota</taxon>
        <taxon>Metazoa</taxon>
        <taxon>Ecdysozoa</taxon>
        <taxon>Arthropoda</taxon>
        <taxon>Hexapoda</taxon>
        <taxon>Insecta</taxon>
        <taxon>Pterygota</taxon>
        <taxon>Neoptera</taxon>
        <taxon>Endopterygota</taxon>
        <taxon>Lepidoptera</taxon>
        <taxon>Glossata</taxon>
        <taxon>Ditrysia</taxon>
        <taxon>Noctuoidea</taxon>
        <taxon>Noctuidae</taxon>
        <taxon>Noctuinae</taxon>
        <taxon>Hadenini</taxon>
        <taxon>Mythimna</taxon>
    </lineage>
</organism>
<proteinExistence type="predicted"/>
<dbReference type="InterPro" id="IPR004179">
    <property type="entry name" value="Sec63-dom"/>
</dbReference>
<feature type="domain" description="SEC63" evidence="1">
    <location>
        <begin position="20"/>
        <end position="294"/>
    </location>
</feature>
<dbReference type="Proteomes" id="UP001231518">
    <property type="component" value="Chromosome 16"/>
</dbReference>
<dbReference type="Pfam" id="PF02889">
    <property type="entry name" value="Sec63"/>
    <property type="match status" value="1"/>
</dbReference>
<evidence type="ECO:0000313" key="3">
    <source>
        <dbReference type="Proteomes" id="UP001231518"/>
    </source>
</evidence>
<dbReference type="SMART" id="SM00973">
    <property type="entry name" value="Sec63"/>
    <property type="match status" value="1"/>
</dbReference>
<sequence length="294" mass="32647">MNGLASSGLITMDEVSCIESTEAGRLMSVFYLDLETMKQIMKINGTESLERLLVLICESHELADMHLRVDERRCLNLLNRNNAAATIRFPMKGKISTRQMKLNCVIQAVLGCLSIPDPSLNQEAMKIMRIADRICKCLVTYVTRPDLISQQSQFFSAVLNSIVLAKCVAAHLWENSPFVSKQLKGIGPTFSTLLASAGKINFMLLEESHPRDLERIMNKGAPAGNVLRKQVSLLPKYQLTMIPVDEKTVTVQLVLLNKSHLAENMDNLTAGDSHKSYIIVGDSNNNLLLLAAFK</sequence>
<dbReference type="Gene3D" id="1.10.3380.10">
    <property type="entry name" value="Sec63 N-terminal domain-like domain"/>
    <property type="match status" value="1"/>
</dbReference>
<dbReference type="InterPro" id="IPR052247">
    <property type="entry name" value="Meiotic_Crossover_Helicase"/>
</dbReference>
<dbReference type="PANTHER" id="PTHR47835">
    <property type="entry name" value="HFM1, ATP DEPENDENT DNA HELICASE HOMOLOG"/>
    <property type="match status" value="1"/>
</dbReference>
<keyword evidence="3" id="KW-1185">Reference proteome</keyword>
<dbReference type="PANTHER" id="PTHR47835:SF3">
    <property type="entry name" value="HELICASE FOR MEIOSIS 1"/>
    <property type="match status" value="1"/>
</dbReference>
<evidence type="ECO:0000259" key="1">
    <source>
        <dbReference type="SMART" id="SM00973"/>
    </source>
</evidence>